<accession>A0ABW6U1D9</accession>
<evidence type="ECO:0000256" key="2">
    <source>
        <dbReference type="ARBA" id="ARBA00023125"/>
    </source>
</evidence>
<keyword evidence="2" id="KW-0238">DNA-binding</keyword>
<dbReference type="SUPFAM" id="SSF46785">
    <property type="entry name" value="Winged helix' DNA-binding domain"/>
    <property type="match status" value="1"/>
</dbReference>
<feature type="domain" description="HTH hxlR-type" evidence="4">
    <location>
        <begin position="9"/>
        <end position="107"/>
    </location>
</feature>
<evidence type="ECO:0000256" key="3">
    <source>
        <dbReference type="ARBA" id="ARBA00023163"/>
    </source>
</evidence>
<proteinExistence type="predicted"/>
<name>A0ABW6U1D9_9ACTN</name>
<keyword evidence="1" id="KW-0805">Transcription regulation</keyword>
<reference evidence="5 6" key="1">
    <citation type="submission" date="2024-10" db="EMBL/GenBank/DDBJ databases">
        <title>The Natural Products Discovery Center: Release of the First 8490 Sequenced Strains for Exploring Actinobacteria Biosynthetic Diversity.</title>
        <authorList>
            <person name="Kalkreuter E."/>
            <person name="Kautsar S.A."/>
            <person name="Yang D."/>
            <person name="Bader C.D."/>
            <person name="Teijaro C.N."/>
            <person name="Fluegel L."/>
            <person name="Davis C.M."/>
            <person name="Simpson J.R."/>
            <person name="Lauterbach L."/>
            <person name="Steele A.D."/>
            <person name="Gui C."/>
            <person name="Meng S."/>
            <person name="Li G."/>
            <person name="Viehrig K."/>
            <person name="Ye F."/>
            <person name="Su P."/>
            <person name="Kiefer A.F."/>
            <person name="Nichols A."/>
            <person name="Cepeda A.J."/>
            <person name="Yan W."/>
            <person name="Fan B."/>
            <person name="Jiang Y."/>
            <person name="Adhikari A."/>
            <person name="Zheng C.-J."/>
            <person name="Schuster L."/>
            <person name="Cowan T.M."/>
            <person name="Smanski M.J."/>
            <person name="Chevrette M.G."/>
            <person name="De Carvalho L.P.S."/>
            <person name="Shen B."/>
        </authorList>
    </citation>
    <scope>NUCLEOTIDE SEQUENCE [LARGE SCALE GENOMIC DNA]</scope>
    <source>
        <strain evidence="5 6">NPDC001650</strain>
    </source>
</reference>
<dbReference type="Proteomes" id="UP001602123">
    <property type="component" value="Unassembled WGS sequence"/>
</dbReference>
<dbReference type="Gene3D" id="3.30.1050.10">
    <property type="entry name" value="SCP2 sterol-binding domain"/>
    <property type="match status" value="2"/>
</dbReference>
<evidence type="ECO:0000313" key="5">
    <source>
        <dbReference type="EMBL" id="MFF4218411.1"/>
    </source>
</evidence>
<dbReference type="InterPro" id="IPR036390">
    <property type="entry name" value="WH_DNA-bd_sf"/>
</dbReference>
<dbReference type="EMBL" id="JBIAUT010000006">
    <property type="protein sequence ID" value="MFF4218411.1"/>
    <property type="molecule type" value="Genomic_DNA"/>
</dbReference>
<dbReference type="InterPro" id="IPR003033">
    <property type="entry name" value="SCP2_sterol-bd_dom"/>
</dbReference>
<evidence type="ECO:0000256" key="1">
    <source>
        <dbReference type="ARBA" id="ARBA00023015"/>
    </source>
</evidence>
<dbReference type="PANTHER" id="PTHR33204:SF18">
    <property type="entry name" value="TRANSCRIPTIONAL REGULATORY PROTEIN"/>
    <property type="match status" value="1"/>
</dbReference>
<keyword evidence="3" id="KW-0804">Transcription</keyword>
<dbReference type="InterPro" id="IPR011991">
    <property type="entry name" value="ArsR-like_HTH"/>
</dbReference>
<dbReference type="PROSITE" id="PS51118">
    <property type="entry name" value="HTH_HXLR"/>
    <property type="match status" value="1"/>
</dbReference>
<evidence type="ECO:0000313" key="6">
    <source>
        <dbReference type="Proteomes" id="UP001602123"/>
    </source>
</evidence>
<dbReference type="Gene3D" id="1.10.10.10">
    <property type="entry name" value="Winged helix-like DNA-binding domain superfamily/Winged helix DNA-binding domain"/>
    <property type="match status" value="1"/>
</dbReference>
<protein>
    <submittedName>
        <fullName evidence="5">Winged helix-turn-helix transcriptional regulator</fullName>
    </submittedName>
</protein>
<dbReference type="InterPro" id="IPR002577">
    <property type="entry name" value="HTH_HxlR"/>
</dbReference>
<dbReference type="SUPFAM" id="SSF55718">
    <property type="entry name" value="SCP-like"/>
    <property type="match status" value="2"/>
</dbReference>
<dbReference type="RefSeq" id="WP_388628678.1">
    <property type="nucleotide sequence ID" value="NZ_JBIAUT010000006.1"/>
</dbReference>
<evidence type="ECO:0000259" key="4">
    <source>
        <dbReference type="PROSITE" id="PS51118"/>
    </source>
</evidence>
<dbReference type="InterPro" id="IPR036388">
    <property type="entry name" value="WH-like_DNA-bd_sf"/>
</dbReference>
<dbReference type="Pfam" id="PF02036">
    <property type="entry name" value="SCP2"/>
    <property type="match status" value="1"/>
</dbReference>
<dbReference type="PANTHER" id="PTHR33204">
    <property type="entry name" value="TRANSCRIPTIONAL REGULATOR, MARR FAMILY"/>
    <property type="match status" value="1"/>
</dbReference>
<dbReference type="CDD" id="cd00090">
    <property type="entry name" value="HTH_ARSR"/>
    <property type="match status" value="1"/>
</dbReference>
<dbReference type="InterPro" id="IPR036527">
    <property type="entry name" value="SCP2_sterol-bd_dom_sf"/>
</dbReference>
<organism evidence="5 6">
    <name type="scientific">Streptomyces nondiastaticus</name>
    <dbReference type="NCBI Taxonomy" id="3154512"/>
    <lineage>
        <taxon>Bacteria</taxon>
        <taxon>Bacillati</taxon>
        <taxon>Actinomycetota</taxon>
        <taxon>Actinomycetes</taxon>
        <taxon>Kitasatosporales</taxon>
        <taxon>Streptomycetaceae</taxon>
        <taxon>Streptomyces</taxon>
    </lineage>
</organism>
<keyword evidence="6" id="KW-1185">Reference proteome</keyword>
<gene>
    <name evidence="5" type="ORF">ACFYZM_19295</name>
</gene>
<dbReference type="Pfam" id="PF01638">
    <property type="entry name" value="HxlR"/>
    <property type="match status" value="1"/>
</dbReference>
<sequence length="337" mass="35344">MGRSYDQFCPAARALDVVGGRWTLLIVRELLLGPRRYTDLAEGLPGIGPNVLAERLRALREAGVVTQAKLPPPAATTVYELTELGAAMRPVVDELTRWGLRLQNVPPRPGERFRIGWLLGCVRAGFRPELARGVSETYEFDVDGDVFHLRVEDGTLDVRYGPATERAAACSVTTDLATFMAIGARLLDIPDVLERGLARVEGGPGAVEAGGRAVSILGGHLDDTGGRYGIIGAVGATFRPEAARGVHETYGFLLGEFAFHARVDDGALQMCPGPADDADVTLSTDLATFLKLGAGTLSLEDAFGTGVATATGDPGAGLRMAAVFGVPFTAAEAAAGA</sequence>
<comment type="caution">
    <text evidence="5">The sequence shown here is derived from an EMBL/GenBank/DDBJ whole genome shotgun (WGS) entry which is preliminary data.</text>
</comment>